<gene>
    <name evidence="2" type="ORF">CFK37_19770</name>
</gene>
<dbReference type="EMBL" id="CP022315">
    <property type="protein sequence ID" value="ASK64224.1"/>
    <property type="molecule type" value="Genomic_DNA"/>
</dbReference>
<evidence type="ECO:0000313" key="3">
    <source>
        <dbReference type="Proteomes" id="UP000198312"/>
    </source>
</evidence>
<dbReference type="KEGG" id="vil:CFK37_19770"/>
<feature type="domain" description="Type III restriction enzyme C-terminal endonuclease" evidence="1">
    <location>
        <begin position="53"/>
        <end position="137"/>
    </location>
</feature>
<reference evidence="2 3" key="1">
    <citation type="submission" date="2017-07" db="EMBL/GenBank/DDBJ databases">
        <title>Virgibacillus sp. LM2416.</title>
        <authorList>
            <person name="Tak E.J."/>
            <person name="Bae J.-W."/>
        </authorList>
    </citation>
    <scope>NUCLEOTIDE SEQUENCE [LARGE SCALE GENOMIC DNA]</scope>
    <source>
        <strain evidence="2 3">LM2416</strain>
    </source>
</reference>
<protein>
    <recommendedName>
        <fullName evidence="1">Type III restriction enzyme C-terminal endonuclease domain-containing protein</fullName>
    </recommendedName>
</protein>
<organism evidence="2 3">
    <name type="scientific">Virgibacillus phasianinus</name>
    <dbReference type="NCBI Taxonomy" id="2017483"/>
    <lineage>
        <taxon>Bacteria</taxon>
        <taxon>Bacillati</taxon>
        <taxon>Bacillota</taxon>
        <taxon>Bacilli</taxon>
        <taxon>Bacillales</taxon>
        <taxon>Bacillaceae</taxon>
        <taxon>Virgibacillus</taxon>
    </lineage>
</organism>
<sequence length="145" mass="16799">MKIVNREKRKLIIDGIKYEKIGDHEYYEQSLFKNGELVGYMKANAVKVDDAISVYNYIKYDSDTEKIFAEKLNNDEDVKLFVKLPGSFVIDTPLGSYNPDWVILVENDGVEKLFFVSETKGSTEQEDFRLREDGKLNVDVNTRRS</sequence>
<name>A0A220U7G7_9BACI</name>
<dbReference type="GO" id="GO:0015668">
    <property type="term" value="F:type III site-specific deoxyribonuclease activity"/>
    <property type="evidence" value="ECO:0007669"/>
    <property type="project" value="InterPro"/>
</dbReference>
<accession>A0A220U7G7</accession>
<dbReference type="Pfam" id="PF19778">
    <property type="entry name" value="RE_endonuc"/>
    <property type="match status" value="1"/>
</dbReference>
<dbReference type="Proteomes" id="UP000198312">
    <property type="component" value="Chromosome"/>
</dbReference>
<evidence type="ECO:0000259" key="1">
    <source>
        <dbReference type="Pfam" id="PF19778"/>
    </source>
</evidence>
<dbReference type="AlphaFoldDB" id="A0A220U7G7"/>
<proteinExistence type="predicted"/>
<keyword evidence="3" id="KW-1185">Reference proteome</keyword>
<dbReference type="InterPro" id="IPR045572">
    <property type="entry name" value="RE_endonuc_C"/>
</dbReference>
<evidence type="ECO:0000313" key="2">
    <source>
        <dbReference type="EMBL" id="ASK64224.1"/>
    </source>
</evidence>
<dbReference type="RefSeq" id="WP_089063475.1">
    <property type="nucleotide sequence ID" value="NZ_CP022315.1"/>
</dbReference>